<evidence type="ECO:0000313" key="3">
    <source>
        <dbReference type="EMBL" id="MCF2515233.1"/>
    </source>
</evidence>
<comment type="caution">
    <text evidence="3">The sequence shown here is derived from an EMBL/GenBank/DDBJ whole genome shotgun (WGS) entry which is preliminary data.</text>
</comment>
<dbReference type="EMBL" id="JAKFGM010000002">
    <property type="protein sequence ID" value="MCF2515233.1"/>
    <property type="molecule type" value="Genomic_DNA"/>
</dbReference>
<feature type="chain" id="PRO_5040856157" evidence="2">
    <location>
        <begin position="28"/>
        <end position="221"/>
    </location>
</feature>
<evidence type="ECO:0000256" key="1">
    <source>
        <dbReference type="SAM" id="MobiDB-lite"/>
    </source>
</evidence>
<keyword evidence="2" id="KW-0732">Signal</keyword>
<organism evidence="3 4">
    <name type="scientific">Sphingomonas cremea</name>
    <dbReference type="NCBI Taxonomy" id="2904799"/>
    <lineage>
        <taxon>Bacteria</taxon>
        <taxon>Pseudomonadati</taxon>
        <taxon>Pseudomonadota</taxon>
        <taxon>Alphaproteobacteria</taxon>
        <taxon>Sphingomonadales</taxon>
        <taxon>Sphingomonadaceae</taxon>
        <taxon>Sphingomonas</taxon>
    </lineage>
</organism>
<sequence length="221" mass="21607">MRSTVSRVAAIGAFASLLAFTAAQVDARGGGGRGGSTSMGRGGGGGGGFNRGGGGGGGGGFNRGGGGGGGMNAGGFSRGGNYSSAGAGNRGNVNAGNVNRGNVNTGNINRGNVNTGNINTGNINRGNINTGNINTGNVNVNVDNNYGCCHGGWNDYPVGAGLAVGAVAGMTAAAIGSRYYALPPACSPYPYSGFTYYSCGGAYYKPTYQGDTVVYVVVDKP</sequence>
<dbReference type="AlphaFoldDB" id="A0A9X1QK76"/>
<reference evidence="3" key="1">
    <citation type="submission" date="2022-01" db="EMBL/GenBank/DDBJ databases">
        <authorList>
            <person name="Jo J.-H."/>
            <person name="Im W.-T."/>
        </authorList>
    </citation>
    <scope>NUCLEOTIDE SEQUENCE</scope>
    <source>
        <strain evidence="3">G124</strain>
    </source>
</reference>
<protein>
    <submittedName>
        <fullName evidence="3">Pentapeptide repeat-containing protein</fullName>
    </submittedName>
</protein>
<evidence type="ECO:0000313" key="4">
    <source>
        <dbReference type="Proteomes" id="UP001139410"/>
    </source>
</evidence>
<proteinExistence type="predicted"/>
<feature type="signal peptide" evidence="2">
    <location>
        <begin position="1"/>
        <end position="27"/>
    </location>
</feature>
<name>A0A9X1QK76_9SPHN</name>
<accession>A0A9X1QK76</accession>
<keyword evidence="4" id="KW-1185">Reference proteome</keyword>
<gene>
    <name evidence="3" type="ORF">LVY65_09185</name>
</gene>
<dbReference type="RefSeq" id="WP_235067753.1">
    <property type="nucleotide sequence ID" value="NZ_JAKFGM010000002.1"/>
</dbReference>
<dbReference type="Proteomes" id="UP001139410">
    <property type="component" value="Unassembled WGS sequence"/>
</dbReference>
<feature type="region of interest" description="Disordered" evidence="1">
    <location>
        <begin position="29"/>
        <end position="55"/>
    </location>
</feature>
<evidence type="ECO:0000256" key="2">
    <source>
        <dbReference type="SAM" id="SignalP"/>
    </source>
</evidence>
<feature type="region of interest" description="Disordered" evidence="1">
    <location>
        <begin position="93"/>
        <end position="112"/>
    </location>
</feature>